<dbReference type="SUPFAM" id="SSF56935">
    <property type="entry name" value="Porins"/>
    <property type="match status" value="1"/>
</dbReference>
<gene>
    <name evidence="1" type="ORF">ENK44_13625</name>
</gene>
<dbReference type="AlphaFoldDB" id="A0A7V4U2B4"/>
<protein>
    <submittedName>
        <fullName evidence="1">PorV/PorQ family protein</fullName>
    </submittedName>
</protein>
<dbReference type="Gene3D" id="2.40.160.60">
    <property type="entry name" value="Outer membrane protein transport protein (OMPP1/FadL/TodX)"/>
    <property type="match status" value="1"/>
</dbReference>
<reference evidence="1" key="1">
    <citation type="journal article" date="2020" name="mSystems">
        <title>Genome- and Community-Level Interaction Insights into Carbon Utilization and Element Cycling Functions of Hydrothermarchaeota in Hydrothermal Sediment.</title>
        <authorList>
            <person name="Zhou Z."/>
            <person name="Liu Y."/>
            <person name="Xu W."/>
            <person name="Pan J."/>
            <person name="Luo Z.H."/>
            <person name="Li M."/>
        </authorList>
    </citation>
    <scope>NUCLEOTIDE SEQUENCE [LARGE SCALE GENOMIC DNA]</scope>
    <source>
        <strain evidence="1">HyVt-577</strain>
    </source>
</reference>
<comment type="caution">
    <text evidence="1">The sequence shown here is derived from an EMBL/GenBank/DDBJ whole genome shotgun (WGS) entry which is preliminary data.</text>
</comment>
<sequence length="305" mass="33763">MKRFLWFLLLPSLLWAQYERPGSAGGQFLVIDVSPRAAAMAGAYLSVTNGAEAVYYNPAAIVYIPNLALSATHTQWFAGINSEFVSAVINMDGIGSFGLIFTGLMTDEMQVRTPLQPDGTGETFYSAYYRFGIAYGRKLTNHVSFGGTINYIYGSLYKDFNASAVSADISVLYITDFHGFRFGMKIEHFGSEMKFINEAYPLPTNFQFGLSFKALEAEKFTVLVSGRAIKPNVGKPLGSLGLELKVFDHIFVRGGYQINSDVQTFSLGAGLEWQVLNQNFAFDYSYSDYSLLGGTHRFGLSFMIN</sequence>
<evidence type="ECO:0000313" key="1">
    <source>
        <dbReference type="EMBL" id="HGY56740.1"/>
    </source>
</evidence>
<organism evidence="1">
    <name type="scientific">Caldithrix abyssi</name>
    <dbReference type="NCBI Taxonomy" id="187145"/>
    <lineage>
        <taxon>Bacteria</taxon>
        <taxon>Pseudomonadati</taxon>
        <taxon>Calditrichota</taxon>
        <taxon>Calditrichia</taxon>
        <taxon>Calditrichales</taxon>
        <taxon>Calditrichaceae</taxon>
        <taxon>Caldithrix</taxon>
    </lineage>
</organism>
<dbReference type="Proteomes" id="UP000885779">
    <property type="component" value="Unassembled WGS sequence"/>
</dbReference>
<accession>A0A7V4U2B4</accession>
<dbReference type="NCBIfam" id="NF033709">
    <property type="entry name" value="PorV_fam"/>
    <property type="match status" value="1"/>
</dbReference>
<name>A0A7V4U2B4_CALAY</name>
<dbReference type="EMBL" id="DRQG01000127">
    <property type="protein sequence ID" value="HGY56740.1"/>
    <property type="molecule type" value="Genomic_DNA"/>
</dbReference>
<proteinExistence type="predicted"/>